<dbReference type="EMBL" id="HE573020">
    <property type="protein sequence ID" value="CCC47388.1"/>
    <property type="molecule type" value="Genomic_DNA"/>
</dbReference>
<protein>
    <submittedName>
        <fullName evidence="4">Putative expression site-associated gene (ESAG) protein</fullName>
    </submittedName>
</protein>
<evidence type="ECO:0000313" key="4">
    <source>
        <dbReference type="EMBL" id="CCC47388.1"/>
    </source>
</evidence>
<gene>
    <name evidence="4" type="ORF">TVY486_0400530</name>
</gene>
<feature type="signal peptide" evidence="2">
    <location>
        <begin position="1"/>
        <end position="33"/>
    </location>
</feature>
<feature type="compositionally biased region" description="Polar residues" evidence="1">
    <location>
        <begin position="295"/>
        <end position="304"/>
    </location>
</feature>
<sequence>MRPVAATRGTSPLLPVLTLLCALGFAAPPHGDAAPVSGNITLSFTSNTLDVAALWLLNVVNKRNLAFSVPPQEMTGVIVGDMRVENITAGSLSLKMMSPNKISVVLQNVSTDVPLTRFTTTGGFSCDGVFIAKLVNSSLSVTMEVTALTSGRVNTSISNVTIAVGGLQMGFELLGLCSFFTNWASSMFQQAVVNVKSSLENDMPHKVKPMGEKMLNSFFGALPILLVDDPIITDESALLSFTVLGNGTANDVSWQEPANVTVNETSILDNFAQSARVIASTARAESSSSEAAGNETVNESSSAASDPLQPPLPDRDIAVVASFAALNNLMRLAVNRTNVSLTLPIPSAFNTSIVRAMYPEVYALCPDCPFALSVALKAAPQVSARPESLLVLNATNCSLTLLAQPPKGDAVSALGNETVNESSSAASDPLQPPLPDRDIAVVASFAALNNLMRLAVNRTNVSLTLPIPSAFNTSIVRAMYPEVYALCPDCPFALSVALKAAPQVSARPDSLLVLNATNCSLTLLAQPPKGDAVSALDVLLSADVPVMELAFVDEAHLRTKLGPMNLTIDVLSSVIRPIFTDTLEGDLQWIIDRVLIPILNGNTAGIPLPFKLSKPVLNVTDSQVVFGANGLISIRHPEVILR</sequence>
<dbReference type="VEuPathDB" id="TriTrypDB:TvY486_0400530"/>
<dbReference type="PANTHER" id="PTHR10504">
    <property type="entry name" value="BACTERICIDAL PERMEABILITY-INCREASING BPI PROTEIN-RELATED"/>
    <property type="match status" value="1"/>
</dbReference>
<dbReference type="PANTHER" id="PTHR10504:SF131">
    <property type="entry name" value="BPI2 DOMAIN-CONTAINING PROTEIN"/>
    <property type="match status" value="1"/>
</dbReference>
<name>G0TTV5_TRYVY</name>
<dbReference type="Pfam" id="PF02886">
    <property type="entry name" value="LBP_BPI_CETP_C"/>
    <property type="match status" value="1"/>
</dbReference>
<organism evidence="4">
    <name type="scientific">Trypanosoma vivax (strain Y486)</name>
    <dbReference type="NCBI Taxonomy" id="1055687"/>
    <lineage>
        <taxon>Eukaryota</taxon>
        <taxon>Discoba</taxon>
        <taxon>Euglenozoa</taxon>
        <taxon>Kinetoplastea</taxon>
        <taxon>Metakinetoplastina</taxon>
        <taxon>Trypanosomatida</taxon>
        <taxon>Trypanosomatidae</taxon>
        <taxon>Trypanosoma</taxon>
        <taxon>Duttonella</taxon>
    </lineage>
</organism>
<dbReference type="GO" id="GO:0008289">
    <property type="term" value="F:lipid binding"/>
    <property type="evidence" value="ECO:0007669"/>
    <property type="project" value="InterPro"/>
</dbReference>
<dbReference type="Gene3D" id="3.15.20.10">
    <property type="entry name" value="Bactericidal permeability-increasing protein, domain 2"/>
    <property type="match status" value="1"/>
</dbReference>
<reference evidence="4" key="1">
    <citation type="journal article" date="2012" name="Proc. Natl. Acad. Sci. U.S.A.">
        <title>Antigenic diversity is generated by distinct evolutionary mechanisms in African trypanosome species.</title>
        <authorList>
            <person name="Jackson A.P."/>
            <person name="Berry A."/>
            <person name="Aslett M."/>
            <person name="Allison H.C."/>
            <person name="Burton P."/>
            <person name="Vavrova-Anderson J."/>
            <person name="Brown R."/>
            <person name="Browne H."/>
            <person name="Corton N."/>
            <person name="Hauser H."/>
            <person name="Gamble J."/>
            <person name="Gilderthorp R."/>
            <person name="Marcello L."/>
            <person name="McQuillan J."/>
            <person name="Otto T.D."/>
            <person name="Quail M.A."/>
            <person name="Sanders M.J."/>
            <person name="van Tonder A."/>
            <person name="Ginger M.L."/>
            <person name="Field M.C."/>
            <person name="Barry J.D."/>
            <person name="Hertz-Fowler C."/>
            <person name="Berriman M."/>
        </authorList>
    </citation>
    <scope>NUCLEOTIDE SEQUENCE</scope>
    <source>
        <strain evidence="4">Y486</strain>
    </source>
</reference>
<feature type="compositionally biased region" description="Low complexity" evidence="1">
    <location>
        <begin position="283"/>
        <end position="292"/>
    </location>
</feature>
<dbReference type="AlphaFoldDB" id="G0TTV5"/>
<dbReference type="SUPFAM" id="SSF55394">
    <property type="entry name" value="Bactericidal permeability-increasing protein, BPI"/>
    <property type="match status" value="3"/>
</dbReference>
<keyword evidence="2" id="KW-0732">Signal</keyword>
<feature type="chain" id="PRO_5003409805" evidence="2">
    <location>
        <begin position="34"/>
        <end position="642"/>
    </location>
</feature>
<dbReference type="InterPro" id="IPR032942">
    <property type="entry name" value="BPI/LBP/Plunc"/>
</dbReference>
<dbReference type="Gene3D" id="3.15.10.10">
    <property type="entry name" value="Bactericidal permeability-increasing protein, domain 1"/>
    <property type="match status" value="1"/>
</dbReference>
<evidence type="ECO:0000256" key="2">
    <source>
        <dbReference type="SAM" id="SignalP"/>
    </source>
</evidence>
<dbReference type="InterPro" id="IPR017943">
    <property type="entry name" value="Bactericidal_perm-incr_a/b_dom"/>
</dbReference>
<evidence type="ECO:0000256" key="1">
    <source>
        <dbReference type="SAM" id="MobiDB-lite"/>
    </source>
</evidence>
<accession>G0TTV5</accession>
<feature type="domain" description="Lipid-binding serum glycoprotein C-terminal" evidence="3">
    <location>
        <begin position="433"/>
        <end position="628"/>
    </location>
</feature>
<proteinExistence type="predicted"/>
<feature type="region of interest" description="Disordered" evidence="1">
    <location>
        <begin position="283"/>
        <end position="310"/>
    </location>
</feature>
<dbReference type="InterPro" id="IPR001124">
    <property type="entry name" value="Lipid-bd_serum_glycop_C"/>
</dbReference>
<dbReference type="SMART" id="SM00329">
    <property type="entry name" value="BPI2"/>
    <property type="match status" value="1"/>
</dbReference>
<evidence type="ECO:0000259" key="3">
    <source>
        <dbReference type="SMART" id="SM00329"/>
    </source>
</evidence>